<evidence type="ECO:0000313" key="3">
    <source>
        <dbReference type="EMBL" id="TDR76442.1"/>
    </source>
</evidence>
<dbReference type="Gene3D" id="3.40.50.850">
    <property type="entry name" value="Isochorismatase-like"/>
    <property type="match status" value="1"/>
</dbReference>
<name>A0A4R7B0K8_9NEIS</name>
<keyword evidence="1" id="KW-0378">Hydrolase</keyword>
<dbReference type="PANTHER" id="PTHR43540">
    <property type="entry name" value="PEROXYUREIDOACRYLATE/UREIDOACRYLATE AMIDOHYDROLASE-RELATED"/>
    <property type="match status" value="1"/>
</dbReference>
<feature type="domain" description="Isochorismatase-like" evidence="2">
    <location>
        <begin position="13"/>
        <end position="202"/>
    </location>
</feature>
<dbReference type="GO" id="GO:0016787">
    <property type="term" value="F:hydrolase activity"/>
    <property type="evidence" value="ECO:0007669"/>
    <property type="project" value="UniProtKB-KW"/>
</dbReference>
<dbReference type="SUPFAM" id="SSF52499">
    <property type="entry name" value="Isochorismatase-like hydrolases"/>
    <property type="match status" value="1"/>
</dbReference>
<comment type="caution">
    <text evidence="3">The sequence shown here is derived from an EMBL/GenBank/DDBJ whole genome shotgun (WGS) entry which is preliminary data.</text>
</comment>
<proteinExistence type="predicted"/>
<keyword evidence="4" id="KW-1185">Reference proteome</keyword>
<dbReference type="CDD" id="cd00431">
    <property type="entry name" value="cysteine_hydrolases"/>
    <property type="match status" value="1"/>
</dbReference>
<reference evidence="3 4" key="1">
    <citation type="submission" date="2019-03" db="EMBL/GenBank/DDBJ databases">
        <title>Genomic Encyclopedia of Type Strains, Phase III (KMG-III): the genomes of soil and plant-associated and newly described type strains.</title>
        <authorList>
            <person name="Whitman W."/>
        </authorList>
    </citation>
    <scope>NUCLEOTIDE SEQUENCE [LARGE SCALE GENOMIC DNA]</scope>
    <source>
        <strain evidence="3 4">CECT 8976</strain>
    </source>
</reference>
<dbReference type="PANTHER" id="PTHR43540:SF6">
    <property type="entry name" value="ISOCHORISMATASE-LIKE DOMAIN-CONTAINING PROTEIN"/>
    <property type="match status" value="1"/>
</dbReference>
<dbReference type="Pfam" id="PF00857">
    <property type="entry name" value="Isochorismatase"/>
    <property type="match status" value="1"/>
</dbReference>
<accession>A0A4R7B0K8</accession>
<dbReference type="EMBL" id="SNZP01000011">
    <property type="protein sequence ID" value="TDR76442.1"/>
    <property type="molecule type" value="Genomic_DNA"/>
</dbReference>
<gene>
    <name evidence="3" type="ORF">DFP86_11125</name>
</gene>
<protein>
    <submittedName>
        <fullName evidence="3">Nicotinamidase-related amidase</fullName>
    </submittedName>
</protein>
<sequence length="217" mass="23694">MMQTATNIDKQRTALVFIEFQNEWLNEHGPLFQKLVVDKAPFRQAVSNAARIVETARAEGWTVVHAGLDLRADPHYRLFAGGDNVLGLRAAIPRAGTWTGQGAEFAPPFVPQAGEFVVQGRSGASVLKNSTLDPFLRNNRIDTLVLLGFATHVCVESTLREAHDMGLNCWLATDACAAFSQAQHDHVLQHVLHHFGAGIDTQGLLRQLQGEAAACSF</sequence>
<evidence type="ECO:0000259" key="2">
    <source>
        <dbReference type="Pfam" id="PF00857"/>
    </source>
</evidence>
<dbReference type="InterPro" id="IPR000868">
    <property type="entry name" value="Isochorismatase-like_dom"/>
</dbReference>
<dbReference type="Proteomes" id="UP000295611">
    <property type="component" value="Unassembled WGS sequence"/>
</dbReference>
<dbReference type="InterPro" id="IPR036380">
    <property type="entry name" value="Isochorismatase-like_sf"/>
</dbReference>
<organism evidence="3 4">
    <name type="scientific">Paludibacterium purpuratum</name>
    <dbReference type="NCBI Taxonomy" id="1144873"/>
    <lineage>
        <taxon>Bacteria</taxon>
        <taxon>Pseudomonadati</taxon>
        <taxon>Pseudomonadota</taxon>
        <taxon>Betaproteobacteria</taxon>
        <taxon>Neisseriales</taxon>
        <taxon>Chromobacteriaceae</taxon>
        <taxon>Paludibacterium</taxon>
    </lineage>
</organism>
<dbReference type="InterPro" id="IPR050272">
    <property type="entry name" value="Isochorismatase-like_hydrls"/>
</dbReference>
<evidence type="ECO:0000313" key="4">
    <source>
        <dbReference type="Proteomes" id="UP000295611"/>
    </source>
</evidence>
<dbReference type="AlphaFoldDB" id="A0A4R7B0K8"/>
<evidence type="ECO:0000256" key="1">
    <source>
        <dbReference type="ARBA" id="ARBA00022801"/>
    </source>
</evidence>